<dbReference type="Gene3D" id="2.40.30.90">
    <property type="entry name" value="Bacterial fluorinating enzyme like"/>
    <property type="match status" value="1"/>
</dbReference>
<dbReference type="InterPro" id="IPR046469">
    <property type="entry name" value="SAM_HAT_N"/>
</dbReference>
<name>A0A6H1TTQ1_9CYAN</name>
<feature type="domain" description="S-adenosyl-l-methionine hydroxide adenosyltransferase N-terminal" evidence="3">
    <location>
        <begin position="7"/>
        <end position="154"/>
    </location>
</feature>
<protein>
    <submittedName>
        <fullName evidence="5">SAM-dependent chlorinase/fluorinase</fullName>
    </submittedName>
</protein>
<dbReference type="RefSeq" id="WP_168567487.1">
    <property type="nucleotide sequence ID" value="NZ_CP051167.1"/>
</dbReference>
<evidence type="ECO:0000259" key="4">
    <source>
        <dbReference type="Pfam" id="PF20257"/>
    </source>
</evidence>
<keyword evidence="1" id="KW-0949">S-adenosyl-L-methionine</keyword>
<dbReference type="InterPro" id="IPR023228">
    <property type="entry name" value="SAM_OH_AdoTrfase_N_sf"/>
</dbReference>
<dbReference type="InterPro" id="IPR023227">
    <property type="entry name" value="SAM_OH_AdoTrfase_C_sf"/>
</dbReference>
<reference evidence="5 6" key="1">
    <citation type="submission" date="2020-04" db="EMBL/GenBank/DDBJ databases">
        <authorList>
            <person name="Basu S."/>
            <person name="Maruthanayagam V."/>
            <person name="Chakraborty S."/>
            <person name="Pramanik A."/>
            <person name="Mukherjee J."/>
            <person name="Brink B."/>
        </authorList>
    </citation>
    <scope>NUCLEOTIDE SEQUENCE [LARGE SCALE GENOMIC DNA]</scope>
    <source>
        <strain evidence="5 6">AP17</strain>
    </source>
</reference>
<dbReference type="AlphaFoldDB" id="A0A6H1TTQ1"/>
<dbReference type="SUPFAM" id="SSF101852">
    <property type="entry name" value="Bacterial fluorinating enzyme, C-terminal domain"/>
    <property type="match status" value="1"/>
</dbReference>
<dbReference type="EMBL" id="CP051167">
    <property type="protein sequence ID" value="QIZ69330.1"/>
    <property type="molecule type" value="Genomic_DNA"/>
</dbReference>
<organism evidence="5 6">
    <name type="scientific">Oxynema aestuarii AP17</name>
    <dbReference type="NCBI Taxonomy" id="2064643"/>
    <lineage>
        <taxon>Bacteria</taxon>
        <taxon>Bacillati</taxon>
        <taxon>Cyanobacteriota</taxon>
        <taxon>Cyanophyceae</taxon>
        <taxon>Oscillatoriophycideae</taxon>
        <taxon>Oscillatoriales</taxon>
        <taxon>Oscillatoriaceae</taxon>
        <taxon>Oxynema</taxon>
        <taxon>Oxynema aestuarii</taxon>
    </lineage>
</organism>
<accession>A0A6H1TTQ1</accession>
<dbReference type="PANTHER" id="PTHR35092:SF1">
    <property type="entry name" value="CHLORINASE MJ1651"/>
    <property type="match status" value="1"/>
</dbReference>
<dbReference type="PIRSF" id="PIRSF006779">
    <property type="entry name" value="UCP006779"/>
    <property type="match status" value="1"/>
</dbReference>
<evidence type="ECO:0000256" key="1">
    <source>
        <dbReference type="ARBA" id="ARBA00022691"/>
    </source>
</evidence>
<dbReference type="SUPFAM" id="SSF102522">
    <property type="entry name" value="Bacterial fluorinating enzyme, N-terminal domain"/>
    <property type="match status" value="1"/>
</dbReference>
<gene>
    <name evidence="5" type="ORF">HCG48_00950</name>
</gene>
<dbReference type="Gene3D" id="3.40.50.10790">
    <property type="entry name" value="S-adenosyl-l-methionine hydroxide adenosyltransferase, N-terminal"/>
    <property type="match status" value="1"/>
</dbReference>
<dbReference type="Pfam" id="PF20257">
    <property type="entry name" value="SAM_HAT_C"/>
    <property type="match status" value="1"/>
</dbReference>
<feature type="domain" description="S-adenosyl-l-methionine hydroxide adenosyltransferase C-terminal" evidence="4">
    <location>
        <begin position="179"/>
        <end position="257"/>
    </location>
</feature>
<proteinExistence type="inferred from homology"/>
<dbReference type="KEGG" id="oxy:HCG48_00950"/>
<comment type="similarity">
    <text evidence="2">Belongs to the SAM hydrolase / SAM-dependent halogenase family.</text>
</comment>
<dbReference type="Proteomes" id="UP000500857">
    <property type="component" value="Chromosome"/>
</dbReference>
<evidence type="ECO:0000313" key="6">
    <source>
        <dbReference type="Proteomes" id="UP000500857"/>
    </source>
</evidence>
<sequence length="266" mass="28459">MQGNGLITLLTDFGLSDPYVGVMKGAIASIDPALRVIDLTHQIPPQKIVAARFALASAIAYFPPETVHVVVVDPGVGSRRRAIAIACKGAFFVGPDNGVFDGILDRADPAIAAVELTDSNYWRTPNPSTTFHGRDIFAPVGAHLARGVPFSDLGEAIAPETLVRWDFPDCQIGSTQVSGCIQYVDRFGNLISNIPGDAVGERSWVLSFDDRQIPSGQTYADVGPNEAIALVGSHGWVELAVNGGNARDRFGLEVGTRLDVILDFRF</sequence>
<evidence type="ECO:0000256" key="2">
    <source>
        <dbReference type="ARBA" id="ARBA00024035"/>
    </source>
</evidence>
<dbReference type="Pfam" id="PF01887">
    <property type="entry name" value="SAM_HAT_N"/>
    <property type="match status" value="1"/>
</dbReference>
<keyword evidence="6" id="KW-1185">Reference proteome</keyword>
<evidence type="ECO:0000313" key="5">
    <source>
        <dbReference type="EMBL" id="QIZ69330.1"/>
    </source>
</evidence>
<dbReference type="PANTHER" id="PTHR35092">
    <property type="entry name" value="CHLORINASE MJ1651"/>
    <property type="match status" value="1"/>
</dbReference>
<dbReference type="InterPro" id="IPR046470">
    <property type="entry name" value="SAM_HAT_C"/>
</dbReference>
<dbReference type="InterPro" id="IPR002747">
    <property type="entry name" value="SAM_OH_AdoTrfase"/>
</dbReference>
<evidence type="ECO:0000259" key="3">
    <source>
        <dbReference type="Pfam" id="PF01887"/>
    </source>
</evidence>